<dbReference type="GO" id="GO:0003676">
    <property type="term" value="F:nucleic acid binding"/>
    <property type="evidence" value="ECO:0007669"/>
    <property type="project" value="InterPro"/>
</dbReference>
<keyword evidence="1" id="KW-0862">Zinc</keyword>
<accession>A0AAD8SW43</accession>
<evidence type="ECO:0000313" key="5">
    <source>
        <dbReference type="Proteomes" id="UP001231189"/>
    </source>
</evidence>
<reference evidence="4" key="1">
    <citation type="submission" date="2023-07" db="EMBL/GenBank/DDBJ databases">
        <title>A chromosome-level genome assembly of Lolium multiflorum.</title>
        <authorList>
            <person name="Chen Y."/>
            <person name="Copetti D."/>
            <person name="Kolliker R."/>
            <person name="Studer B."/>
        </authorList>
    </citation>
    <scope>NUCLEOTIDE SEQUENCE</scope>
    <source>
        <strain evidence="4">02402/16</strain>
        <tissue evidence="4">Leaf</tissue>
    </source>
</reference>
<dbReference type="InterPro" id="IPR036875">
    <property type="entry name" value="Znf_CCHC_sf"/>
</dbReference>
<feature type="region of interest" description="Disordered" evidence="2">
    <location>
        <begin position="439"/>
        <end position="499"/>
    </location>
</feature>
<dbReference type="GO" id="GO:0008270">
    <property type="term" value="F:zinc ion binding"/>
    <property type="evidence" value="ECO:0007669"/>
    <property type="project" value="UniProtKB-KW"/>
</dbReference>
<dbReference type="PANTHER" id="PTHR33170">
    <property type="entry name" value="DUF4283 DOMAIN-CONTAINING PROTEIN-RELATED"/>
    <property type="match status" value="1"/>
</dbReference>
<dbReference type="InterPro" id="IPR001878">
    <property type="entry name" value="Znf_CCHC"/>
</dbReference>
<dbReference type="Proteomes" id="UP001231189">
    <property type="component" value="Unassembled WGS sequence"/>
</dbReference>
<dbReference type="PROSITE" id="PS50158">
    <property type="entry name" value="ZF_CCHC"/>
    <property type="match status" value="1"/>
</dbReference>
<dbReference type="Gene3D" id="4.10.60.10">
    <property type="entry name" value="Zinc finger, CCHC-type"/>
    <property type="match status" value="1"/>
</dbReference>
<evidence type="ECO:0000259" key="3">
    <source>
        <dbReference type="PROSITE" id="PS50158"/>
    </source>
</evidence>
<feature type="compositionally biased region" description="Basic and acidic residues" evidence="2">
    <location>
        <begin position="453"/>
        <end position="468"/>
    </location>
</feature>
<dbReference type="EMBL" id="JAUUTY010000003">
    <property type="protein sequence ID" value="KAK1665307.1"/>
    <property type="molecule type" value="Genomic_DNA"/>
</dbReference>
<dbReference type="SUPFAM" id="SSF57756">
    <property type="entry name" value="Retrovirus zinc finger-like domains"/>
    <property type="match status" value="1"/>
</dbReference>
<keyword evidence="1" id="KW-0863">Zinc-finger</keyword>
<evidence type="ECO:0000256" key="1">
    <source>
        <dbReference type="PROSITE-ProRule" id="PRU00047"/>
    </source>
</evidence>
<keyword evidence="1" id="KW-0479">Metal-binding</keyword>
<dbReference type="PANTHER" id="PTHR33170:SF40">
    <property type="entry name" value="OS04G0557100 PROTEIN"/>
    <property type="match status" value="1"/>
</dbReference>
<proteinExistence type="predicted"/>
<sequence>MEDVLAVVGKKVWEEAEETTTMKAGRVVPPRMVRQRIREVSTSTMSLEMVFSVQVRGDKISVLEIGNIKDTITERMGDTILDTMRMVADAAEAFARQLAGQSEPSQSAAPQYVPKVSANHAGQGSSVVRQPGFARAPPIPAAGQHTANVQGQPHAQRAEEVLLAVAGCASKEVIGESEILTEEDYVAATRKKGPSCFRCRTAGHFLNDCEVVLCDCCQRPEHATKDCPLLRAPRPRLAMYGMGHPDLAFWELPLSKGVRPRVENTRFGRVEVSGSSLTSAQLIVHLQWIVPDPQYIWVVQQMEENVFRVNFPSKNELVRVQHFGRFHVPNSTIILSFDLWKKEIEPAWVPEDVWVRVHGLSPVALDDYLALWALGDVFGKTKEIDIFFTRKHNVLRMLITSLDTALIPESWDLKIKHEFFRLRFEVEGEQWTNTLDVTMSDVQGDGGDDESNNNDHDKPADGDLERNVKRNKNVDGTSEGNGTPNSQPELNTSSHSSQMNKASLLDASVLTNTMNTQSAVMEGAAEYVPILPPSDSISNFNKPKKIVFVPEGVPAGEEAGRTSIGSTLHAALGHEATTQLPSRPMAAGGPASSQSFKHGMNSLMHSAESLPVSTLASNFANSSGSAKVNKPASFHVNHNFVESYTSILSDTQGVCSPGSDVPVVNVNSSKFLPRYDEVPVLYNTNRISPKLSYSSHSAAMENGEGYAQTVLPAAELADKAGKDTLMVADMHGAR</sequence>
<feature type="domain" description="CCHC-type" evidence="3">
    <location>
        <begin position="196"/>
        <end position="209"/>
    </location>
</feature>
<organism evidence="4 5">
    <name type="scientific">Lolium multiflorum</name>
    <name type="common">Italian ryegrass</name>
    <name type="synonym">Lolium perenne subsp. multiflorum</name>
    <dbReference type="NCBI Taxonomy" id="4521"/>
    <lineage>
        <taxon>Eukaryota</taxon>
        <taxon>Viridiplantae</taxon>
        <taxon>Streptophyta</taxon>
        <taxon>Embryophyta</taxon>
        <taxon>Tracheophyta</taxon>
        <taxon>Spermatophyta</taxon>
        <taxon>Magnoliopsida</taxon>
        <taxon>Liliopsida</taxon>
        <taxon>Poales</taxon>
        <taxon>Poaceae</taxon>
        <taxon>BOP clade</taxon>
        <taxon>Pooideae</taxon>
        <taxon>Poodae</taxon>
        <taxon>Poeae</taxon>
        <taxon>Poeae Chloroplast Group 2 (Poeae type)</taxon>
        <taxon>Loliodinae</taxon>
        <taxon>Loliinae</taxon>
        <taxon>Lolium</taxon>
    </lineage>
</organism>
<keyword evidence="5" id="KW-1185">Reference proteome</keyword>
<evidence type="ECO:0000256" key="2">
    <source>
        <dbReference type="SAM" id="MobiDB-lite"/>
    </source>
</evidence>
<gene>
    <name evidence="4" type="ORF">QYE76_053466</name>
</gene>
<comment type="caution">
    <text evidence="4">The sequence shown here is derived from an EMBL/GenBank/DDBJ whole genome shotgun (WGS) entry which is preliminary data.</text>
</comment>
<dbReference type="AlphaFoldDB" id="A0AAD8SW43"/>
<name>A0AAD8SW43_LOLMU</name>
<protein>
    <recommendedName>
        <fullName evidence="3">CCHC-type domain-containing protein</fullName>
    </recommendedName>
</protein>
<feature type="compositionally biased region" description="Polar residues" evidence="2">
    <location>
        <begin position="474"/>
        <end position="499"/>
    </location>
</feature>
<evidence type="ECO:0000313" key="4">
    <source>
        <dbReference type="EMBL" id="KAK1665307.1"/>
    </source>
</evidence>